<dbReference type="GO" id="GO:0016787">
    <property type="term" value="F:hydrolase activity"/>
    <property type="evidence" value="ECO:0007669"/>
    <property type="project" value="UniProtKB-KW"/>
</dbReference>
<accession>A0A6G1I6Z7</accession>
<feature type="compositionally biased region" description="Polar residues" evidence="1">
    <location>
        <begin position="1"/>
        <end position="10"/>
    </location>
</feature>
<dbReference type="EMBL" id="ML996689">
    <property type="protein sequence ID" value="KAF2403896.1"/>
    <property type="molecule type" value="Genomic_DNA"/>
</dbReference>
<dbReference type="PANTHER" id="PTHR43142:SF4">
    <property type="entry name" value="CARBOXYLIC ESTER HYDROLASE"/>
    <property type="match status" value="1"/>
</dbReference>
<evidence type="ECO:0000313" key="4">
    <source>
        <dbReference type="Proteomes" id="UP000799640"/>
    </source>
</evidence>
<gene>
    <name evidence="3" type="ORF">EJ06DRAFT_572374</name>
</gene>
<reference evidence="3" key="1">
    <citation type="journal article" date="2020" name="Stud. Mycol.">
        <title>101 Dothideomycetes genomes: a test case for predicting lifestyles and emergence of pathogens.</title>
        <authorList>
            <person name="Haridas S."/>
            <person name="Albert R."/>
            <person name="Binder M."/>
            <person name="Bloem J."/>
            <person name="Labutti K."/>
            <person name="Salamov A."/>
            <person name="Andreopoulos B."/>
            <person name="Baker S."/>
            <person name="Barry K."/>
            <person name="Bills G."/>
            <person name="Bluhm B."/>
            <person name="Cannon C."/>
            <person name="Castanera R."/>
            <person name="Culley D."/>
            <person name="Daum C."/>
            <person name="Ezra D."/>
            <person name="Gonzalez J."/>
            <person name="Henrissat B."/>
            <person name="Kuo A."/>
            <person name="Liang C."/>
            <person name="Lipzen A."/>
            <person name="Lutzoni F."/>
            <person name="Magnuson J."/>
            <person name="Mondo S."/>
            <person name="Nolan M."/>
            <person name="Ohm R."/>
            <person name="Pangilinan J."/>
            <person name="Park H.-J."/>
            <person name="Ramirez L."/>
            <person name="Alfaro M."/>
            <person name="Sun H."/>
            <person name="Tritt A."/>
            <person name="Yoshinaga Y."/>
            <person name="Zwiers L.-H."/>
            <person name="Turgeon B."/>
            <person name="Goodwin S."/>
            <person name="Spatafora J."/>
            <person name="Crous P."/>
            <person name="Grigoriev I."/>
        </authorList>
    </citation>
    <scope>NUCLEOTIDE SEQUENCE</scope>
    <source>
        <strain evidence="3">CBS 262.69</strain>
    </source>
</reference>
<dbReference type="InterPro" id="IPR029058">
    <property type="entry name" value="AB_hydrolase_fold"/>
</dbReference>
<name>A0A6G1I6Z7_9PEZI</name>
<dbReference type="Proteomes" id="UP000799640">
    <property type="component" value="Unassembled WGS sequence"/>
</dbReference>
<proteinExistence type="predicted"/>
<evidence type="ECO:0000256" key="1">
    <source>
        <dbReference type="SAM" id="MobiDB-lite"/>
    </source>
</evidence>
<organism evidence="3 4">
    <name type="scientific">Trichodelitschia bisporula</name>
    <dbReference type="NCBI Taxonomy" id="703511"/>
    <lineage>
        <taxon>Eukaryota</taxon>
        <taxon>Fungi</taxon>
        <taxon>Dikarya</taxon>
        <taxon>Ascomycota</taxon>
        <taxon>Pezizomycotina</taxon>
        <taxon>Dothideomycetes</taxon>
        <taxon>Dothideomycetes incertae sedis</taxon>
        <taxon>Phaeotrichales</taxon>
        <taxon>Phaeotrichaceae</taxon>
        <taxon>Trichodelitschia</taxon>
    </lineage>
</organism>
<keyword evidence="3" id="KW-0378">Hydrolase</keyword>
<dbReference type="OrthoDB" id="6846267at2759"/>
<dbReference type="AlphaFoldDB" id="A0A6G1I6Z7"/>
<feature type="compositionally biased region" description="Low complexity" evidence="1">
    <location>
        <begin position="24"/>
        <end position="35"/>
    </location>
</feature>
<dbReference type="SUPFAM" id="SSF53474">
    <property type="entry name" value="alpha/beta-Hydrolases"/>
    <property type="match status" value="1"/>
</dbReference>
<feature type="domain" description="Carboxylesterase type B" evidence="2">
    <location>
        <begin position="52"/>
        <end position="357"/>
    </location>
</feature>
<keyword evidence="4" id="KW-1185">Reference proteome</keyword>
<dbReference type="PANTHER" id="PTHR43142">
    <property type="entry name" value="CARBOXYLIC ESTER HYDROLASE"/>
    <property type="match status" value="1"/>
</dbReference>
<evidence type="ECO:0000259" key="2">
    <source>
        <dbReference type="Pfam" id="PF00135"/>
    </source>
</evidence>
<sequence length="436" mass="47681">MKTACRSTSGFPRARHRRKAGRCTSSSTAASSNSAPPTPPPPPPLYTSTSFAAILIKPAYRLNLFGFLVPPPTPTQPHPGNYGFYDLRLALEWTYTNISYFSGNPANITVGGYSAGAHCAFYQLAYDISLPESKRIIRRLVMHSNGPGPAPRPPSESQAQYLALLQALSIPASLPVAEQLAALRSLPASTLLAAANTRPYPPQFRASPGGFISPALFSDIRDGSFATRLREANVRILIGECSDEHFAYARWHAPTPSLRAVETRLHADYSRRVVRALVGLYFPSGKVKDGKGWREAFGRVYADVQVHCSIRGFIAGLVKGGAGGLVSRYRVEWRAGCVRQPVGWGASHGSDMAIWFYGDGGKLTEGEGRIVREGLLDLYGQFLAGEEVDWGTRDYMDVRRLKADGSVDIWRDELWEHGLEVWDAVQDASLGERAAL</sequence>
<dbReference type="Gene3D" id="3.40.50.1820">
    <property type="entry name" value="alpha/beta hydrolase"/>
    <property type="match status" value="1"/>
</dbReference>
<feature type="region of interest" description="Disordered" evidence="1">
    <location>
        <begin position="1"/>
        <end position="43"/>
    </location>
</feature>
<evidence type="ECO:0000313" key="3">
    <source>
        <dbReference type="EMBL" id="KAF2403896.1"/>
    </source>
</evidence>
<dbReference type="Pfam" id="PF00135">
    <property type="entry name" value="COesterase"/>
    <property type="match status" value="1"/>
</dbReference>
<dbReference type="InterPro" id="IPR002018">
    <property type="entry name" value="CarbesteraseB"/>
</dbReference>
<protein>
    <submittedName>
        <fullName evidence="3">Alpha/beta-hydrolase</fullName>
    </submittedName>
</protein>